<reference evidence="1" key="1">
    <citation type="submission" date="2013-07" db="EMBL/GenBank/DDBJ databases">
        <title>The genome of an arbuscular mycorrhizal fungus provides insights into the evolution of the oldest plant symbiosis.</title>
        <authorList>
            <consortium name="DOE Joint Genome Institute"/>
            <person name="Tisserant E."/>
            <person name="Malbreil M."/>
            <person name="Kuo A."/>
            <person name="Kohler A."/>
            <person name="Symeonidi A."/>
            <person name="Balestrini R."/>
            <person name="Charron P."/>
            <person name="Duensing N."/>
            <person name="Frei-dit-Frey N."/>
            <person name="Gianinazzi-Pearson V."/>
            <person name="Gilbert B."/>
            <person name="Handa Y."/>
            <person name="Hijri M."/>
            <person name="Kaul R."/>
            <person name="Kawaguchi M."/>
            <person name="Krajinski F."/>
            <person name="Lammers P."/>
            <person name="Lapierre D."/>
            <person name="Masclaux F.G."/>
            <person name="Murat C."/>
            <person name="Morin E."/>
            <person name="Ndikumana S."/>
            <person name="Pagni M."/>
            <person name="Petitpierre D."/>
            <person name="Requena N."/>
            <person name="Rosikiewicz P."/>
            <person name="Riley R."/>
            <person name="Saito K."/>
            <person name="San Clemente H."/>
            <person name="Shapiro H."/>
            <person name="van Tuinen D."/>
            <person name="Becard G."/>
            <person name="Bonfante P."/>
            <person name="Paszkowski U."/>
            <person name="Shachar-Hill Y."/>
            <person name="Young J.P."/>
            <person name="Sanders I.R."/>
            <person name="Henrissat B."/>
            <person name="Rensing S.A."/>
            <person name="Grigoriev I.V."/>
            <person name="Corradi N."/>
            <person name="Roux C."/>
            <person name="Martin F."/>
        </authorList>
    </citation>
    <scope>NUCLEOTIDE SEQUENCE</scope>
    <source>
        <strain evidence="1">DAOM 197198</strain>
    </source>
</reference>
<accession>U9TMA5</accession>
<dbReference type="EMBL" id="KI289066">
    <property type="protein sequence ID" value="ESA08547.1"/>
    <property type="molecule type" value="Genomic_DNA"/>
</dbReference>
<organism evidence="1">
    <name type="scientific">Rhizophagus irregularis (strain DAOM 181602 / DAOM 197198 / MUCL 43194)</name>
    <name type="common">Arbuscular mycorrhizal fungus</name>
    <name type="synonym">Glomus intraradices</name>
    <dbReference type="NCBI Taxonomy" id="747089"/>
    <lineage>
        <taxon>Eukaryota</taxon>
        <taxon>Fungi</taxon>
        <taxon>Fungi incertae sedis</taxon>
        <taxon>Mucoromycota</taxon>
        <taxon>Glomeromycotina</taxon>
        <taxon>Glomeromycetes</taxon>
        <taxon>Glomerales</taxon>
        <taxon>Glomeraceae</taxon>
        <taxon>Rhizophagus</taxon>
    </lineage>
</organism>
<gene>
    <name evidence="1" type="ORF">GLOINDRAFT_31575</name>
</gene>
<sequence>MSVLQPYSETVIESGAKDKHSLLDSSMMINLACFVSIACWVNMVNVLEKILPI</sequence>
<name>U9TMA5_RHIID</name>
<dbReference type="HOGENOM" id="CLU_3069871_0_0_1"/>
<proteinExistence type="predicted"/>
<dbReference type="AlphaFoldDB" id="U9TMA5"/>
<protein>
    <submittedName>
        <fullName evidence="1">Uncharacterized protein</fullName>
    </submittedName>
</protein>
<evidence type="ECO:0000313" key="1">
    <source>
        <dbReference type="EMBL" id="ESA08547.1"/>
    </source>
</evidence>